<proteinExistence type="predicted"/>
<accession>A0A553FMU9</accession>
<evidence type="ECO:0000313" key="2">
    <source>
        <dbReference type="Proteomes" id="UP000320443"/>
    </source>
</evidence>
<comment type="caution">
    <text evidence="1">The sequence shown here is derived from an EMBL/GenBank/DDBJ whole genome shotgun (WGS) entry which is preliminary data.</text>
</comment>
<evidence type="ECO:0000313" key="1">
    <source>
        <dbReference type="EMBL" id="TRX58581.1"/>
    </source>
</evidence>
<dbReference type="EMBL" id="VKDK01000032">
    <property type="protein sequence ID" value="TRX58581.1"/>
    <property type="molecule type" value="Genomic_DNA"/>
</dbReference>
<keyword evidence="2" id="KW-1185">Reference proteome</keyword>
<sequence length="90" mass="9927">MYSQFNRSVHHNVARQIEIAMSADIGSRGNAIETYEVGIRTAIAVATAAFSLKEFRHCDVVDEAPLHLLADVFKSWSAYLVRLGDGGFVD</sequence>
<gene>
    <name evidence="1" type="ORF">FNY97_12695</name>
</gene>
<reference evidence="1 2" key="1">
    <citation type="submission" date="2019-07" db="EMBL/GenBank/DDBJ databases">
        <title>Draft genome of C. aurimucosum strain 2274.</title>
        <authorList>
            <person name="Pacheco L.G.C."/>
            <person name="Aguiar E.R.G.R."/>
            <person name="Santos C.S."/>
            <person name="Rocha D.J.P.G."/>
            <person name="Sant'Anna L.O."/>
            <person name="Mattos-Guaraldi A.L."/>
            <person name="Santos L.S."/>
        </authorList>
    </citation>
    <scope>NUCLEOTIDE SEQUENCE [LARGE SCALE GENOMIC DNA]</scope>
    <source>
        <strain evidence="1 2">2274</strain>
    </source>
</reference>
<protein>
    <submittedName>
        <fullName evidence="1">Uncharacterized protein</fullName>
    </submittedName>
</protein>
<organism evidence="1 2">
    <name type="scientific">Corynebacterium hiratae</name>
    <dbReference type="NCBI Taxonomy" id="3139423"/>
    <lineage>
        <taxon>Bacteria</taxon>
        <taxon>Bacillati</taxon>
        <taxon>Actinomycetota</taxon>
        <taxon>Actinomycetes</taxon>
        <taxon>Mycobacteriales</taxon>
        <taxon>Corynebacteriaceae</taxon>
        <taxon>Corynebacterium</taxon>
    </lineage>
</organism>
<name>A0A553FMU9_9CORY</name>
<dbReference type="Proteomes" id="UP000320443">
    <property type="component" value="Unassembled WGS sequence"/>
</dbReference>
<dbReference type="AlphaFoldDB" id="A0A553FMU9"/>